<reference evidence="3 4" key="1">
    <citation type="submission" date="2016-02" db="EMBL/GenBank/DDBJ databases">
        <title>Genome analysis of coral dinoflagellate symbionts highlights evolutionary adaptations to a symbiotic lifestyle.</title>
        <authorList>
            <person name="Aranda M."/>
            <person name="Li Y."/>
            <person name="Liew Y.J."/>
            <person name="Baumgarten S."/>
            <person name="Simakov O."/>
            <person name="Wilson M."/>
            <person name="Piel J."/>
            <person name="Ashoor H."/>
            <person name="Bougouffa S."/>
            <person name="Bajic V.B."/>
            <person name="Ryu T."/>
            <person name="Ravasi T."/>
            <person name="Bayer T."/>
            <person name="Micklem G."/>
            <person name="Kim H."/>
            <person name="Bhak J."/>
            <person name="Lajeunesse T.C."/>
            <person name="Voolstra C.R."/>
        </authorList>
    </citation>
    <scope>NUCLEOTIDE SEQUENCE [LARGE SCALE GENOMIC DNA]</scope>
    <source>
        <strain evidence="3 4">CCMP2467</strain>
    </source>
</reference>
<evidence type="ECO:0000256" key="1">
    <source>
        <dbReference type="SAM" id="Coils"/>
    </source>
</evidence>
<evidence type="ECO:0000313" key="4">
    <source>
        <dbReference type="Proteomes" id="UP000186817"/>
    </source>
</evidence>
<keyword evidence="1" id="KW-0175">Coiled coil</keyword>
<evidence type="ECO:0000256" key="2">
    <source>
        <dbReference type="SAM" id="MobiDB-lite"/>
    </source>
</evidence>
<name>A0A1Q9BRG3_SYMMI</name>
<sequence>MLQFKNRVTCSRIKAKETAALAELQREQQMLLQKQSELNRKISLLQGGKPADAAPTPTASSHPPPAKEAVEPGNSSDEDDDEKGDDQGDDPDDWGLGQVCCPKTGKAPKQNVVTVRRRKSGKVPGGEQALEAYQDVANRKNLAKLMVEAKFDQKQFAIKMKKYVTTEKEKSLTVDAGWYTEQEMKDKLGYDVCL</sequence>
<feature type="compositionally biased region" description="Acidic residues" evidence="2">
    <location>
        <begin position="76"/>
        <end position="93"/>
    </location>
</feature>
<feature type="region of interest" description="Disordered" evidence="2">
    <location>
        <begin position="42"/>
        <end position="108"/>
    </location>
</feature>
<keyword evidence="4" id="KW-1185">Reference proteome</keyword>
<protein>
    <submittedName>
        <fullName evidence="3">Uncharacterized protein</fullName>
    </submittedName>
</protein>
<dbReference type="AlphaFoldDB" id="A0A1Q9BRG3"/>
<evidence type="ECO:0000313" key="3">
    <source>
        <dbReference type="EMBL" id="OLP73259.1"/>
    </source>
</evidence>
<feature type="compositionally biased region" description="Low complexity" evidence="2">
    <location>
        <begin position="50"/>
        <end position="61"/>
    </location>
</feature>
<dbReference type="Proteomes" id="UP000186817">
    <property type="component" value="Unassembled WGS sequence"/>
</dbReference>
<comment type="caution">
    <text evidence="3">The sequence shown here is derived from an EMBL/GenBank/DDBJ whole genome shotgun (WGS) entry which is preliminary data.</text>
</comment>
<organism evidence="3 4">
    <name type="scientific">Symbiodinium microadriaticum</name>
    <name type="common">Dinoflagellate</name>
    <name type="synonym">Zooxanthella microadriatica</name>
    <dbReference type="NCBI Taxonomy" id="2951"/>
    <lineage>
        <taxon>Eukaryota</taxon>
        <taxon>Sar</taxon>
        <taxon>Alveolata</taxon>
        <taxon>Dinophyceae</taxon>
        <taxon>Suessiales</taxon>
        <taxon>Symbiodiniaceae</taxon>
        <taxon>Symbiodinium</taxon>
    </lineage>
</organism>
<accession>A0A1Q9BRG3</accession>
<dbReference type="EMBL" id="LSRX01005932">
    <property type="protein sequence ID" value="OLP73259.1"/>
    <property type="molecule type" value="Genomic_DNA"/>
</dbReference>
<gene>
    <name evidence="3" type="ORF">AK812_SmicGene47570</name>
</gene>
<feature type="coiled-coil region" evidence="1">
    <location>
        <begin position="14"/>
        <end position="41"/>
    </location>
</feature>
<proteinExistence type="predicted"/>